<dbReference type="GO" id="GO:0016757">
    <property type="term" value="F:glycosyltransferase activity"/>
    <property type="evidence" value="ECO:0007669"/>
    <property type="project" value="InterPro"/>
</dbReference>
<dbReference type="Proteomes" id="UP000799439">
    <property type="component" value="Unassembled WGS sequence"/>
</dbReference>
<protein>
    <submittedName>
        <fullName evidence="2">Glycosyltransferase family 8 protein</fullName>
    </submittedName>
</protein>
<evidence type="ECO:0000313" key="2">
    <source>
        <dbReference type="EMBL" id="KAF2156491.1"/>
    </source>
</evidence>
<name>A0A9P4MRE9_9PEZI</name>
<comment type="caution">
    <text evidence="2">The sequence shown here is derived from an EMBL/GenBank/DDBJ whole genome shotgun (WGS) entry which is preliminary data.</text>
</comment>
<proteinExistence type="predicted"/>
<dbReference type="InterPro" id="IPR002495">
    <property type="entry name" value="Glyco_trans_8"/>
</dbReference>
<dbReference type="AlphaFoldDB" id="A0A9P4MRE9"/>
<dbReference type="Pfam" id="PF01501">
    <property type="entry name" value="Glyco_transf_8"/>
    <property type="match status" value="1"/>
</dbReference>
<evidence type="ECO:0000256" key="1">
    <source>
        <dbReference type="SAM" id="Phobius"/>
    </source>
</evidence>
<dbReference type="PANTHER" id="PTHR11183">
    <property type="entry name" value="GLYCOGENIN SUBFAMILY MEMBER"/>
    <property type="match status" value="1"/>
</dbReference>
<gene>
    <name evidence="2" type="ORF">K461DRAFT_319037</name>
</gene>
<dbReference type="SUPFAM" id="SSF53448">
    <property type="entry name" value="Nucleotide-diphospho-sugar transferases"/>
    <property type="match status" value="1"/>
</dbReference>
<reference evidence="2" key="1">
    <citation type="journal article" date="2020" name="Stud. Mycol.">
        <title>101 Dothideomycetes genomes: a test case for predicting lifestyles and emergence of pathogens.</title>
        <authorList>
            <person name="Haridas S."/>
            <person name="Albert R."/>
            <person name="Binder M."/>
            <person name="Bloem J."/>
            <person name="Labutti K."/>
            <person name="Salamov A."/>
            <person name="Andreopoulos B."/>
            <person name="Baker S."/>
            <person name="Barry K."/>
            <person name="Bills G."/>
            <person name="Bluhm B."/>
            <person name="Cannon C."/>
            <person name="Castanera R."/>
            <person name="Culley D."/>
            <person name="Daum C."/>
            <person name="Ezra D."/>
            <person name="Gonzalez J."/>
            <person name="Henrissat B."/>
            <person name="Kuo A."/>
            <person name="Liang C."/>
            <person name="Lipzen A."/>
            <person name="Lutzoni F."/>
            <person name="Magnuson J."/>
            <person name="Mondo S."/>
            <person name="Nolan M."/>
            <person name="Ohm R."/>
            <person name="Pangilinan J."/>
            <person name="Park H.-J."/>
            <person name="Ramirez L."/>
            <person name="Alfaro M."/>
            <person name="Sun H."/>
            <person name="Tritt A."/>
            <person name="Yoshinaga Y."/>
            <person name="Zwiers L.-H."/>
            <person name="Turgeon B."/>
            <person name="Goodwin S."/>
            <person name="Spatafora J."/>
            <person name="Crous P."/>
            <person name="Grigoriev I."/>
        </authorList>
    </citation>
    <scope>NUCLEOTIDE SEQUENCE</scope>
    <source>
        <strain evidence="2">CBS 260.36</strain>
    </source>
</reference>
<organism evidence="2 3">
    <name type="scientific">Myriangium duriaei CBS 260.36</name>
    <dbReference type="NCBI Taxonomy" id="1168546"/>
    <lineage>
        <taxon>Eukaryota</taxon>
        <taxon>Fungi</taxon>
        <taxon>Dikarya</taxon>
        <taxon>Ascomycota</taxon>
        <taxon>Pezizomycotina</taxon>
        <taxon>Dothideomycetes</taxon>
        <taxon>Dothideomycetidae</taxon>
        <taxon>Myriangiales</taxon>
        <taxon>Myriangiaceae</taxon>
        <taxon>Myriangium</taxon>
    </lineage>
</organism>
<keyword evidence="1" id="KW-0472">Membrane</keyword>
<dbReference type="InterPro" id="IPR050587">
    <property type="entry name" value="GNT1/Glycosyltrans_8"/>
</dbReference>
<feature type="transmembrane region" description="Helical" evidence="1">
    <location>
        <begin position="12"/>
        <end position="36"/>
    </location>
</feature>
<dbReference type="InterPro" id="IPR029044">
    <property type="entry name" value="Nucleotide-diphossugar_trans"/>
</dbReference>
<dbReference type="Gene3D" id="3.90.550.10">
    <property type="entry name" value="Spore Coat Polysaccharide Biosynthesis Protein SpsA, Chain A"/>
    <property type="match status" value="1"/>
</dbReference>
<dbReference type="OrthoDB" id="2014201at2759"/>
<sequence>MYQNSSSSKALHSTVFCTIAALAAVIVLTAIPSLYWCSVSSTSVHILPNHFGIRQFHRTHIRGDNAAPEAVHLQGVKSKYAVATLLTDIPKDTDYSTNNYFIATRILAYQLLHDPDTRLKDHNVPFIVMVTQKIPEPARERLRKDGAIVVEAPLLHAKWLKPNIPEWADLMTKLRLWELVDFERILYLDADVVLAARLDDIFNDPAIKEQVTLDKSVSWPQNPAPVPKTYVFGGNAENTHNHQFPPSQDGRDWPNKAYLNAGFLVLRPDLDLLRYYISILHMPGSFDSSLCEQNLINAVHRVEGNMPWRQVNTSFNVHYPTMDDVRKGAKSVHAKWWHSDDQELKLWMVERKRRMVEFFATRDSQPEQRFTLWPNIANAW</sequence>
<dbReference type="EMBL" id="ML996082">
    <property type="protein sequence ID" value="KAF2156491.1"/>
    <property type="molecule type" value="Genomic_DNA"/>
</dbReference>
<keyword evidence="1" id="KW-1133">Transmembrane helix</keyword>
<keyword evidence="1" id="KW-0812">Transmembrane</keyword>
<accession>A0A9P4MRE9</accession>
<keyword evidence="3" id="KW-1185">Reference proteome</keyword>
<evidence type="ECO:0000313" key="3">
    <source>
        <dbReference type="Proteomes" id="UP000799439"/>
    </source>
</evidence>